<dbReference type="OrthoDB" id="2320368at2759"/>
<dbReference type="InParanoid" id="G4U2H3"/>
<dbReference type="HOGENOM" id="CLU_040318_4_0_1"/>
<keyword evidence="3" id="KW-0687">Ribonucleoprotein</keyword>
<dbReference type="HAMAP" id="MF_00291_B">
    <property type="entry name" value="Ribosomal_uS2_B"/>
    <property type="match status" value="1"/>
</dbReference>
<keyword evidence="2 5" id="KW-0689">Ribosomal protein</keyword>
<evidence type="ECO:0000256" key="1">
    <source>
        <dbReference type="ARBA" id="ARBA00006242"/>
    </source>
</evidence>
<dbReference type="PANTHER" id="PTHR12534:SF0">
    <property type="entry name" value="SMALL RIBOSOMAL SUBUNIT PROTEIN US2M"/>
    <property type="match status" value="1"/>
</dbReference>
<feature type="region of interest" description="Disordered" evidence="4">
    <location>
        <begin position="254"/>
        <end position="288"/>
    </location>
</feature>
<dbReference type="CDD" id="cd01425">
    <property type="entry name" value="RPS2"/>
    <property type="match status" value="1"/>
</dbReference>
<gene>
    <name evidence="5" type="ORF">PIIN_03417</name>
</gene>
<dbReference type="SUPFAM" id="SSF52313">
    <property type="entry name" value="Ribosomal protein S2"/>
    <property type="match status" value="1"/>
</dbReference>
<dbReference type="InterPro" id="IPR023591">
    <property type="entry name" value="Ribosomal_uS2_flav_dom_sf"/>
</dbReference>
<dbReference type="Proteomes" id="UP000007148">
    <property type="component" value="Unassembled WGS sequence"/>
</dbReference>
<dbReference type="InterPro" id="IPR018130">
    <property type="entry name" value="Ribosomal_uS2_CS"/>
</dbReference>
<dbReference type="Gene3D" id="3.40.50.10490">
    <property type="entry name" value="Glucose-6-phosphate isomerase like protein, domain 1"/>
    <property type="match status" value="1"/>
</dbReference>
<comment type="similarity">
    <text evidence="1">Belongs to the universal ribosomal protein uS2 family.</text>
</comment>
<dbReference type="GO" id="GO:0003735">
    <property type="term" value="F:structural constituent of ribosome"/>
    <property type="evidence" value="ECO:0007669"/>
    <property type="project" value="InterPro"/>
</dbReference>
<dbReference type="InterPro" id="IPR001865">
    <property type="entry name" value="Ribosomal_uS2"/>
</dbReference>
<dbReference type="AlphaFoldDB" id="G4U2H3"/>
<accession>G4U2H3</accession>
<reference evidence="5 6" key="1">
    <citation type="journal article" date="2011" name="PLoS Pathog.">
        <title>Endophytic Life Strategies Decoded by Genome and Transcriptome Analyses of the Mutualistic Root Symbiont Piriformospora indica.</title>
        <authorList>
            <person name="Zuccaro A."/>
            <person name="Lahrmann U."/>
            <person name="Guldener U."/>
            <person name="Langen G."/>
            <person name="Pfiffi S."/>
            <person name="Biedenkopf D."/>
            <person name="Wong P."/>
            <person name="Samans B."/>
            <person name="Grimm C."/>
            <person name="Basiewicz M."/>
            <person name="Murat C."/>
            <person name="Martin F."/>
            <person name="Kogel K.H."/>
        </authorList>
    </citation>
    <scope>NUCLEOTIDE SEQUENCE [LARGE SCALE GENOMIC DNA]</scope>
    <source>
        <strain evidence="5 6">DSM 11827</strain>
    </source>
</reference>
<dbReference type="eggNOG" id="KOG0832">
    <property type="taxonomic scope" value="Eukaryota"/>
</dbReference>
<evidence type="ECO:0000313" key="5">
    <source>
        <dbReference type="EMBL" id="CCA77782.1"/>
    </source>
</evidence>
<evidence type="ECO:0000313" key="6">
    <source>
        <dbReference type="Proteomes" id="UP000007148"/>
    </source>
</evidence>
<evidence type="ECO:0000256" key="3">
    <source>
        <dbReference type="ARBA" id="ARBA00023274"/>
    </source>
</evidence>
<dbReference type="Pfam" id="PF00318">
    <property type="entry name" value="Ribosomal_S2"/>
    <property type="match status" value="2"/>
</dbReference>
<dbReference type="FunCoup" id="G4U2H3">
    <property type="interactions" value="168"/>
</dbReference>
<keyword evidence="6" id="KW-1185">Reference proteome</keyword>
<sequence length="288" mass="31510">MMLAEKNVSTSTGKPSWDWQRMLRARQRRAAVLEYFSKLGSTQNRNNTYQPHHGLNRPESSESLTLSALVAAGAHIGHFHSLMFPSFLPYAYGTRAGVTIIDLEQTLPMLRRAANVVRAIAQNDGMILFVGTTPSLRPIVAKAAGRLGANGFHVGERWLPGTLTNRMGLFGTEVARSQKLKPDCVIFLNPLSNLHAIRECAIEHIPTIGITDSNADPRIVMYSIPANDESVRTAEIVAGVLSLAGQQGIKWRDRPVDSLEDPVGLDVEEDELSEDSDGEAEDVKGDQA</sequence>
<protein>
    <submittedName>
        <fullName evidence="5">Related to MRP4-Mitochondrial ribosomal protein, small subunit</fullName>
    </submittedName>
</protein>
<dbReference type="PROSITE" id="PS00962">
    <property type="entry name" value="RIBOSOMAL_S2_1"/>
    <property type="match status" value="1"/>
</dbReference>
<dbReference type="OMA" id="FQPHHTL"/>
<evidence type="ECO:0000256" key="2">
    <source>
        <dbReference type="ARBA" id="ARBA00022980"/>
    </source>
</evidence>
<dbReference type="PRINTS" id="PR00395">
    <property type="entry name" value="RIBOSOMALS2"/>
</dbReference>
<feature type="compositionally biased region" description="Acidic residues" evidence="4">
    <location>
        <begin position="266"/>
        <end position="280"/>
    </location>
</feature>
<comment type="caution">
    <text evidence="5">The sequence shown here is derived from an EMBL/GenBank/DDBJ whole genome shotgun (WGS) entry which is preliminary data.</text>
</comment>
<dbReference type="GO" id="GO:0005763">
    <property type="term" value="C:mitochondrial small ribosomal subunit"/>
    <property type="evidence" value="ECO:0007669"/>
    <property type="project" value="TreeGrafter"/>
</dbReference>
<dbReference type="PANTHER" id="PTHR12534">
    <property type="entry name" value="30S RIBOSOMAL PROTEIN S2 PROKARYOTIC AND ORGANELLAR"/>
    <property type="match status" value="1"/>
</dbReference>
<dbReference type="InterPro" id="IPR005706">
    <property type="entry name" value="Ribosomal_uS2_bac/mit/plastid"/>
</dbReference>
<proteinExistence type="inferred from homology"/>
<dbReference type="STRING" id="1109443.G4U2H3"/>
<name>G4U2H3_SERID</name>
<evidence type="ECO:0000256" key="4">
    <source>
        <dbReference type="SAM" id="MobiDB-lite"/>
    </source>
</evidence>
<dbReference type="EMBL" id="CAFZ01001873">
    <property type="protein sequence ID" value="CCA77782.1"/>
    <property type="molecule type" value="Genomic_DNA"/>
</dbReference>
<dbReference type="GO" id="GO:0006412">
    <property type="term" value="P:translation"/>
    <property type="evidence" value="ECO:0007669"/>
    <property type="project" value="InterPro"/>
</dbReference>
<organism evidence="5 6">
    <name type="scientific">Serendipita indica (strain DSM 11827)</name>
    <name type="common">Root endophyte fungus</name>
    <name type="synonym">Piriformospora indica</name>
    <dbReference type="NCBI Taxonomy" id="1109443"/>
    <lineage>
        <taxon>Eukaryota</taxon>
        <taxon>Fungi</taxon>
        <taxon>Dikarya</taxon>
        <taxon>Basidiomycota</taxon>
        <taxon>Agaricomycotina</taxon>
        <taxon>Agaricomycetes</taxon>
        <taxon>Sebacinales</taxon>
        <taxon>Serendipitaceae</taxon>
        <taxon>Serendipita</taxon>
    </lineage>
</organism>